<accession>A0AAE0X9E9</accession>
<evidence type="ECO:0008006" key="8">
    <source>
        <dbReference type="Google" id="ProtNLM"/>
    </source>
</evidence>
<organism evidence="6 7">
    <name type="scientific">Podospora appendiculata</name>
    <dbReference type="NCBI Taxonomy" id="314037"/>
    <lineage>
        <taxon>Eukaryota</taxon>
        <taxon>Fungi</taxon>
        <taxon>Dikarya</taxon>
        <taxon>Ascomycota</taxon>
        <taxon>Pezizomycotina</taxon>
        <taxon>Sordariomycetes</taxon>
        <taxon>Sordariomycetidae</taxon>
        <taxon>Sordariales</taxon>
        <taxon>Podosporaceae</taxon>
        <taxon>Podospora</taxon>
    </lineage>
</organism>
<feature type="region of interest" description="Disordered" evidence="3">
    <location>
        <begin position="162"/>
        <end position="279"/>
    </location>
</feature>
<proteinExistence type="inferred from homology"/>
<keyword evidence="2" id="KW-0175">Coiled coil</keyword>
<keyword evidence="7" id="KW-1185">Reference proteome</keyword>
<reference evidence="6" key="2">
    <citation type="submission" date="2023-06" db="EMBL/GenBank/DDBJ databases">
        <authorList>
            <consortium name="Lawrence Berkeley National Laboratory"/>
            <person name="Haridas S."/>
            <person name="Hensen N."/>
            <person name="Bonometti L."/>
            <person name="Westerberg I."/>
            <person name="Brannstrom I.O."/>
            <person name="Guillou S."/>
            <person name="Cros-Aarteil S."/>
            <person name="Calhoun S."/>
            <person name="Kuo A."/>
            <person name="Mondo S."/>
            <person name="Pangilinan J."/>
            <person name="Riley R."/>
            <person name="Labutti K."/>
            <person name="Andreopoulos B."/>
            <person name="Lipzen A."/>
            <person name="Chen C."/>
            <person name="Yanf M."/>
            <person name="Daum C."/>
            <person name="Ng V."/>
            <person name="Clum A."/>
            <person name="Steindorff A."/>
            <person name="Ohm R."/>
            <person name="Martin F."/>
            <person name="Silar P."/>
            <person name="Natvig D."/>
            <person name="Lalanne C."/>
            <person name="Gautier V."/>
            <person name="Ament-Velasquez S.L."/>
            <person name="Kruys A."/>
            <person name="Hutchinson M.I."/>
            <person name="Powell A.J."/>
            <person name="Barry K."/>
            <person name="Miller A.N."/>
            <person name="Grigoriev I.V."/>
            <person name="Debuchy R."/>
            <person name="Gladieux P."/>
            <person name="Thoren M.H."/>
            <person name="Johannesson H."/>
        </authorList>
    </citation>
    <scope>NUCLEOTIDE SEQUENCE</scope>
    <source>
        <strain evidence="6">CBS 314.62</strain>
    </source>
</reference>
<gene>
    <name evidence="6" type="ORF">B0T22DRAFT_459603</name>
</gene>
<name>A0AAE0X9E9_9PEZI</name>
<dbReference type="Pfam" id="PF22048">
    <property type="entry name" value="LSO1_2-like"/>
    <property type="match status" value="1"/>
</dbReference>
<dbReference type="GO" id="GO:0005634">
    <property type="term" value="C:nucleus"/>
    <property type="evidence" value="ECO:0007669"/>
    <property type="project" value="TreeGrafter"/>
</dbReference>
<feature type="compositionally biased region" description="Basic and acidic residues" evidence="3">
    <location>
        <begin position="341"/>
        <end position="355"/>
    </location>
</feature>
<dbReference type="AlphaFoldDB" id="A0AAE0X9E9"/>
<feature type="region of interest" description="Disordered" evidence="3">
    <location>
        <begin position="326"/>
        <end position="372"/>
    </location>
</feature>
<evidence type="ECO:0000259" key="4">
    <source>
        <dbReference type="Pfam" id="PF06244"/>
    </source>
</evidence>
<dbReference type="PANTHER" id="PTHR21680">
    <property type="entry name" value="COILED-COIL DOMAIN-CONTAINING PROTEIN 124"/>
    <property type="match status" value="1"/>
</dbReference>
<dbReference type="PANTHER" id="PTHR21680:SF0">
    <property type="entry name" value="COILED-COIL DOMAIN-CONTAINING PROTEIN 124"/>
    <property type="match status" value="1"/>
</dbReference>
<dbReference type="InterPro" id="IPR054414">
    <property type="entry name" value="Ccdc124/Oxs1_C"/>
</dbReference>
<evidence type="ECO:0000313" key="7">
    <source>
        <dbReference type="Proteomes" id="UP001270362"/>
    </source>
</evidence>
<dbReference type="Pfam" id="PF06244">
    <property type="entry name" value="Ccdc124"/>
    <property type="match status" value="1"/>
</dbReference>
<comment type="caution">
    <text evidence="6">The sequence shown here is derived from an EMBL/GenBank/DDBJ whole genome shotgun (WGS) entry which is preliminary data.</text>
</comment>
<dbReference type="EMBL" id="JAULSO010000002">
    <property type="protein sequence ID" value="KAK3688506.1"/>
    <property type="molecule type" value="Genomic_DNA"/>
</dbReference>
<feature type="compositionally biased region" description="Low complexity" evidence="3">
    <location>
        <begin position="265"/>
        <end position="279"/>
    </location>
</feature>
<evidence type="ECO:0000256" key="1">
    <source>
        <dbReference type="ARBA" id="ARBA00008296"/>
    </source>
</evidence>
<evidence type="ECO:0000313" key="6">
    <source>
        <dbReference type="EMBL" id="KAK3688506.1"/>
    </source>
</evidence>
<evidence type="ECO:0000256" key="3">
    <source>
        <dbReference type="SAM" id="MobiDB-lite"/>
    </source>
</evidence>
<feature type="compositionally biased region" description="Basic and acidic residues" evidence="3">
    <location>
        <begin position="194"/>
        <end position="246"/>
    </location>
</feature>
<dbReference type="InterPro" id="IPR010422">
    <property type="entry name" value="Ccdc124/Oxs1"/>
</dbReference>
<feature type="domain" description="Coiled-coil" evidence="4">
    <location>
        <begin position="281"/>
        <end position="360"/>
    </location>
</feature>
<evidence type="ECO:0000259" key="5">
    <source>
        <dbReference type="Pfam" id="PF22048"/>
    </source>
</evidence>
<protein>
    <recommendedName>
        <fullName evidence="8">DUF1014 domain protein</fullName>
    </recommendedName>
</protein>
<comment type="similarity">
    <text evidence="1">Belongs to the CCDC124 family.</text>
</comment>
<reference evidence="6" key="1">
    <citation type="journal article" date="2023" name="Mol. Phylogenet. Evol.">
        <title>Genome-scale phylogeny and comparative genomics of the fungal order Sordariales.</title>
        <authorList>
            <person name="Hensen N."/>
            <person name="Bonometti L."/>
            <person name="Westerberg I."/>
            <person name="Brannstrom I.O."/>
            <person name="Guillou S."/>
            <person name="Cros-Aarteil S."/>
            <person name="Calhoun S."/>
            <person name="Haridas S."/>
            <person name="Kuo A."/>
            <person name="Mondo S."/>
            <person name="Pangilinan J."/>
            <person name="Riley R."/>
            <person name="LaButti K."/>
            <person name="Andreopoulos B."/>
            <person name="Lipzen A."/>
            <person name="Chen C."/>
            <person name="Yan M."/>
            <person name="Daum C."/>
            <person name="Ng V."/>
            <person name="Clum A."/>
            <person name="Steindorff A."/>
            <person name="Ohm R.A."/>
            <person name="Martin F."/>
            <person name="Silar P."/>
            <person name="Natvig D.O."/>
            <person name="Lalanne C."/>
            <person name="Gautier V."/>
            <person name="Ament-Velasquez S.L."/>
            <person name="Kruys A."/>
            <person name="Hutchinson M.I."/>
            <person name="Powell A.J."/>
            <person name="Barry K."/>
            <person name="Miller A.N."/>
            <person name="Grigoriev I.V."/>
            <person name="Debuchy R."/>
            <person name="Gladieux P."/>
            <person name="Hiltunen Thoren M."/>
            <person name="Johannesson H."/>
        </authorList>
    </citation>
    <scope>NUCLEOTIDE SEQUENCE</scope>
    <source>
        <strain evidence="6">CBS 314.62</strain>
    </source>
</reference>
<feature type="domain" description="LSO1/LSO2" evidence="5">
    <location>
        <begin position="176"/>
        <end position="243"/>
    </location>
</feature>
<feature type="compositionally biased region" description="Basic and acidic residues" evidence="3">
    <location>
        <begin position="168"/>
        <end position="177"/>
    </location>
</feature>
<dbReference type="GO" id="GO:0006366">
    <property type="term" value="P:transcription by RNA polymerase II"/>
    <property type="evidence" value="ECO:0007669"/>
    <property type="project" value="TreeGrafter"/>
</dbReference>
<sequence>MCLRVGVEYQLLDNGPFHRSLVHFLITAHPLERHQPTLALTGWRRRCSPKRGRGSSASLIDPATSADSVKGKTATLKPRPRTVPRIPDFYLSTRASAQGQKHHHNHSEKRLFFYDRIIYASIAPAAPFSSAPHSNSKTAAKSKIQSKQTICTVYYTRRTHRMAAKKNAGADKGDTSKKAAGQSRKAEAAAAKVAAEEAKKAAAEADDWKKGEKSNSKKEAEAAKREELQRKKEEREAMLAEEEKSLPGRAGPKNAKTAVKKTNRGLDLSQLDDSSSGGRLSALSASGIDNALDALSLAGPDAAKIDRHPERRFKAAYAAFEERRLKEMDSDGSGQGLRQNQKKEKIKKEFERHPDNPFNQVTARYDATKDEVKQLRDQEKIKIEARLSSKN</sequence>
<dbReference type="GO" id="GO:0003713">
    <property type="term" value="F:transcription coactivator activity"/>
    <property type="evidence" value="ECO:0007669"/>
    <property type="project" value="TreeGrafter"/>
</dbReference>
<evidence type="ECO:0000256" key="2">
    <source>
        <dbReference type="ARBA" id="ARBA00023054"/>
    </source>
</evidence>
<dbReference type="Proteomes" id="UP001270362">
    <property type="component" value="Unassembled WGS sequence"/>
</dbReference>
<dbReference type="InterPro" id="IPR054413">
    <property type="entry name" value="LSO1/2"/>
</dbReference>